<dbReference type="EMBL" id="WEGH01000003">
    <property type="protein sequence ID" value="MQY06454.1"/>
    <property type="molecule type" value="Genomic_DNA"/>
</dbReference>
<dbReference type="Proteomes" id="UP000487268">
    <property type="component" value="Unassembled WGS sequence"/>
</dbReference>
<evidence type="ECO:0000313" key="3">
    <source>
        <dbReference type="Proteomes" id="UP000487268"/>
    </source>
</evidence>
<gene>
    <name evidence="2" type="primary">phzF_1</name>
    <name evidence="2" type="ORF">ACRB68_45420</name>
</gene>
<accession>A0A7K0C0X5</accession>
<dbReference type="GO" id="GO:0005737">
    <property type="term" value="C:cytoplasm"/>
    <property type="evidence" value="ECO:0007669"/>
    <property type="project" value="TreeGrafter"/>
</dbReference>
<evidence type="ECO:0000256" key="1">
    <source>
        <dbReference type="PIRSR" id="PIRSR016184-1"/>
    </source>
</evidence>
<dbReference type="AlphaFoldDB" id="A0A7K0C0X5"/>
<dbReference type="EC" id="5.3.3.17" evidence="2"/>
<dbReference type="Gene3D" id="3.10.310.10">
    <property type="entry name" value="Diaminopimelate Epimerase, Chain A, domain 1"/>
    <property type="match status" value="2"/>
</dbReference>
<dbReference type="NCBIfam" id="TIGR00654">
    <property type="entry name" value="PhzF_family"/>
    <property type="match status" value="1"/>
</dbReference>
<organism evidence="2 3">
    <name type="scientific">Actinomadura macrotermitis</name>
    <dbReference type="NCBI Taxonomy" id="2585200"/>
    <lineage>
        <taxon>Bacteria</taxon>
        <taxon>Bacillati</taxon>
        <taxon>Actinomycetota</taxon>
        <taxon>Actinomycetes</taxon>
        <taxon>Streptosporangiales</taxon>
        <taxon>Thermomonosporaceae</taxon>
        <taxon>Actinomadura</taxon>
    </lineage>
</organism>
<dbReference type="PIRSF" id="PIRSF016184">
    <property type="entry name" value="PhzC_PhzF"/>
    <property type="match status" value="1"/>
</dbReference>
<feature type="active site" evidence="1">
    <location>
        <position position="45"/>
    </location>
</feature>
<dbReference type="InterPro" id="IPR003719">
    <property type="entry name" value="Phenazine_PhzF-like"/>
</dbReference>
<dbReference type="Pfam" id="PF02567">
    <property type="entry name" value="PhzC-PhzF"/>
    <property type="match status" value="1"/>
</dbReference>
<proteinExistence type="predicted"/>
<sequence length="286" mass="30630">MRPYQVVDAFADTPLRGNPVAVFFDAGNLPAETMQRIAQEMNLSEVTFVLPPETGGDARIRIFTPVNELPFAGHPLLGTAVALGAAWGRDRLRLETARATVPVRLTDLDPAAARAGAPVTAWMDQPLPTWRACGFAAELCDALGLGDKPVDLPVELYDNGPRHVLVHCRDLATLSALRPDLRALAELPEMAANCFAADGPRWRMRMFSPAYGVAEDAATGSAAGPLAVHLARYGLADYGERVEIAQGVEMGRHARMLAVAHGCDERLDRVEVGGPGVVVAHGTFHV</sequence>
<dbReference type="PANTHER" id="PTHR13774">
    <property type="entry name" value="PHENAZINE BIOSYNTHESIS PROTEIN"/>
    <property type="match status" value="1"/>
</dbReference>
<keyword evidence="3" id="KW-1185">Reference proteome</keyword>
<keyword evidence="2" id="KW-0413">Isomerase</keyword>
<dbReference type="GO" id="GO:0102943">
    <property type="term" value="F:trans-2,3-dihydro-3-hydroxy-anthranilate isomerase activity"/>
    <property type="evidence" value="ECO:0007669"/>
    <property type="project" value="UniProtKB-EC"/>
</dbReference>
<protein>
    <submittedName>
        <fullName evidence="2">Trans-2,3-dihydro-3-hydroxyanthranilate isomerase</fullName>
        <ecNumber evidence="2">5.3.3.17</ecNumber>
    </submittedName>
</protein>
<name>A0A7K0C0X5_9ACTN</name>
<dbReference type="SUPFAM" id="SSF54506">
    <property type="entry name" value="Diaminopimelate epimerase-like"/>
    <property type="match status" value="1"/>
</dbReference>
<dbReference type="RefSeq" id="WP_153535710.1">
    <property type="nucleotide sequence ID" value="NZ_WEGH01000003.1"/>
</dbReference>
<comment type="caution">
    <text evidence="2">The sequence shown here is derived from an EMBL/GenBank/DDBJ whole genome shotgun (WGS) entry which is preliminary data.</text>
</comment>
<reference evidence="2 3" key="1">
    <citation type="submission" date="2019-10" db="EMBL/GenBank/DDBJ databases">
        <title>Actinomadura rubteroloni sp. nov. and Actinomadura macrotermitis sp. nov., isolated from the gut of fungus growing-termite Macrotermes natalensis.</title>
        <authorList>
            <person name="Benndorf R."/>
            <person name="Martin K."/>
            <person name="Kuefner M."/>
            <person name="De Beer W."/>
            <person name="Kaster A.-K."/>
            <person name="Vollmers J."/>
            <person name="Poulsen M."/>
            <person name="Beemelmanns C."/>
        </authorList>
    </citation>
    <scope>NUCLEOTIDE SEQUENCE [LARGE SCALE GENOMIC DNA]</scope>
    <source>
        <strain evidence="2 3">RB68</strain>
    </source>
</reference>
<dbReference type="OrthoDB" id="9788221at2"/>
<dbReference type="PANTHER" id="PTHR13774:SF32">
    <property type="entry name" value="ANTISENSE-ENHANCING SEQUENCE 1"/>
    <property type="match status" value="1"/>
</dbReference>
<evidence type="ECO:0000313" key="2">
    <source>
        <dbReference type="EMBL" id="MQY06454.1"/>
    </source>
</evidence>